<dbReference type="GO" id="GO:0016987">
    <property type="term" value="F:sigma factor activity"/>
    <property type="evidence" value="ECO:0007669"/>
    <property type="project" value="UniProtKB-KW"/>
</dbReference>
<dbReference type="GO" id="GO:0046373">
    <property type="term" value="P:L-arabinose metabolic process"/>
    <property type="evidence" value="ECO:0007669"/>
    <property type="project" value="InterPro"/>
</dbReference>
<reference evidence="7 8" key="1">
    <citation type="submission" date="2023-07" db="EMBL/GenBank/DDBJ databases">
        <title>Sequencing the genomes of 1000 actinobacteria strains.</title>
        <authorList>
            <person name="Klenk H.-P."/>
        </authorList>
    </citation>
    <scope>NUCLEOTIDE SEQUENCE [LARGE SCALE GENOMIC DNA]</scope>
    <source>
        <strain evidence="7 8">DSM 44711</strain>
    </source>
</reference>
<dbReference type="EMBL" id="JAVDYC010000001">
    <property type="protein sequence ID" value="MDR7320509.1"/>
    <property type="molecule type" value="Genomic_DNA"/>
</dbReference>
<evidence type="ECO:0000256" key="1">
    <source>
        <dbReference type="ARBA" id="ARBA00023015"/>
    </source>
</evidence>
<dbReference type="Gene3D" id="1.10.1740.10">
    <property type="match status" value="1"/>
</dbReference>
<proteinExistence type="predicted"/>
<dbReference type="InterPro" id="IPR007934">
    <property type="entry name" value="AbfB_ABD"/>
</dbReference>
<dbReference type="InterPro" id="IPR036195">
    <property type="entry name" value="AbfB_ABD_sf"/>
</dbReference>
<dbReference type="InterPro" id="IPR007627">
    <property type="entry name" value="RNA_pol_sigma70_r2"/>
</dbReference>
<keyword evidence="1" id="KW-0805">Transcription regulation</keyword>
<comment type="caution">
    <text evidence="7">The sequence shown here is derived from an EMBL/GenBank/DDBJ whole genome shotgun (WGS) entry which is preliminary data.</text>
</comment>
<dbReference type="Pfam" id="PF04542">
    <property type="entry name" value="Sigma70_r2"/>
    <property type="match status" value="1"/>
</dbReference>
<name>A0AAE3ZID6_9ACTN</name>
<dbReference type="SUPFAM" id="SSF110221">
    <property type="entry name" value="AbfB domain"/>
    <property type="match status" value="2"/>
</dbReference>
<evidence type="ECO:0000256" key="2">
    <source>
        <dbReference type="ARBA" id="ARBA00023082"/>
    </source>
</evidence>
<evidence type="ECO:0000259" key="6">
    <source>
        <dbReference type="Pfam" id="PF05270"/>
    </source>
</evidence>
<dbReference type="SUPFAM" id="SSF88946">
    <property type="entry name" value="Sigma2 domain of RNA polymerase sigma factors"/>
    <property type="match status" value="1"/>
</dbReference>
<dbReference type="GO" id="GO:0006352">
    <property type="term" value="P:DNA-templated transcription initiation"/>
    <property type="evidence" value="ECO:0007669"/>
    <property type="project" value="InterPro"/>
</dbReference>
<dbReference type="InterPro" id="IPR014284">
    <property type="entry name" value="RNA_pol_sigma-70_dom"/>
</dbReference>
<keyword evidence="8" id="KW-1185">Reference proteome</keyword>
<gene>
    <name evidence="7" type="ORF">J2S44_000759</name>
</gene>
<dbReference type="PANTHER" id="PTHR43133:SF8">
    <property type="entry name" value="RNA POLYMERASE SIGMA FACTOR HI_1459-RELATED"/>
    <property type="match status" value="1"/>
</dbReference>
<dbReference type="InterPro" id="IPR013325">
    <property type="entry name" value="RNA_pol_sigma_r2"/>
</dbReference>
<dbReference type="InterPro" id="IPR039425">
    <property type="entry name" value="RNA_pol_sigma-70-like"/>
</dbReference>
<evidence type="ECO:0000256" key="4">
    <source>
        <dbReference type="ARBA" id="ARBA00023163"/>
    </source>
</evidence>
<dbReference type="GO" id="GO:0046556">
    <property type="term" value="F:alpha-L-arabinofuranosidase activity"/>
    <property type="evidence" value="ECO:0007669"/>
    <property type="project" value="InterPro"/>
</dbReference>
<dbReference type="RefSeq" id="WP_310409038.1">
    <property type="nucleotide sequence ID" value="NZ_JAVDYC010000001.1"/>
</dbReference>
<dbReference type="PANTHER" id="PTHR43133">
    <property type="entry name" value="RNA POLYMERASE ECF-TYPE SIGMA FACTO"/>
    <property type="match status" value="1"/>
</dbReference>
<accession>A0AAE3ZID6</accession>
<evidence type="ECO:0000256" key="3">
    <source>
        <dbReference type="ARBA" id="ARBA00023125"/>
    </source>
</evidence>
<dbReference type="NCBIfam" id="TIGR02937">
    <property type="entry name" value="sigma70-ECF"/>
    <property type="match status" value="1"/>
</dbReference>
<organism evidence="7 8">
    <name type="scientific">Catenuloplanes niger</name>
    <dbReference type="NCBI Taxonomy" id="587534"/>
    <lineage>
        <taxon>Bacteria</taxon>
        <taxon>Bacillati</taxon>
        <taxon>Actinomycetota</taxon>
        <taxon>Actinomycetes</taxon>
        <taxon>Micromonosporales</taxon>
        <taxon>Micromonosporaceae</taxon>
        <taxon>Catenuloplanes</taxon>
    </lineage>
</organism>
<feature type="domain" description="RNA polymerase sigma-70 region 2" evidence="5">
    <location>
        <begin position="28"/>
        <end position="95"/>
    </location>
</feature>
<dbReference type="Proteomes" id="UP001183629">
    <property type="component" value="Unassembled WGS sequence"/>
</dbReference>
<dbReference type="Gene3D" id="2.80.10.50">
    <property type="match status" value="2"/>
</dbReference>
<keyword evidence="2" id="KW-0731">Sigma factor</keyword>
<dbReference type="CDD" id="cd23399">
    <property type="entry name" value="beta-trefoil_ABD_ABFB"/>
    <property type="match status" value="1"/>
</dbReference>
<evidence type="ECO:0000313" key="7">
    <source>
        <dbReference type="EMBL" id="MDR7320509.1"/>
    </source>
</evidence>
<dbReference type="Pfam" id="PF05270">
    <property type="entry name" value="AbfB"/>
    <property type="match status" value="1"/>
</dbReference>
<feature type="domain" description="Alpha-L-arabinofuranosidase B arabinose-binding" evidence="6">
    <location>
        <begin position="376"/>
        <end position="508"/>
    </location>
</feature>
<evidence type="ECO:0000313" key="8">
    <source>
        <dbReference type="Proteomes" id="UP001183629"/>
    </source>
</evidence>
<protein>
    <submittedName>
        <fullName evidence="7">RNA polymerase sigma factor (Sigma-70 family)</fullName>
    </submittedName>
</protein>
<evidence type="ECO:0000259" key="5">
    <source>
        <dbReference type="Pfam" id="PF04542"/>
    </source>
</evidence>
<dbReference type="AlphaFoldDB" id="A0AAE3ZID6"/>
<sequence>MTLRAVGENETRLVVAARAGDARALDELITAHLPLVYTIVRRGLDGRPDVDDVVQDVMVRALRRLPSLREPESFRLWLVSIAVRRVGTHLERSARAAERTTVLDDAADLPDAAFEAGAMARAELFAQRRTVRRAGRWLDPDDRVLLTLWWLESAREMDRAELAAALGVGVAHAGVRIQRMRERLETSRAVVRALEARPRCARLAAAMQRWDGVPGPLWRKRAARHVRGCPVCGAAARGLLPVERLFPALTLLPVPAGLAAAVLAETTVGKAAAGTALAAGTTAAGTAGGGAVAGAAPVAAGGAGAAGVLAQALAAHPIVAAMLAGVLATGVTVGAVEVAAPGPVAAPAPGGTAPAATGTVPPGAVAPGVVRPGPVSLESVNAPGTYLAVARSVGVLTPAGPAGAEAVRTQATFEALEGLADPACVTFRFSDGRYLRHASWRLVLNIRDRTELFRGDATFCPRPGAGPGAVTLESKNYPGYFLRHRGGELWVDRSDGTDAFRADSSFLVRAPLAE</sequence>
<keyword evidence="4" id="KW-0804">Transcription</keyword>
<dbReference type="GO" id="GO:0003677">
    <property type="term" value="F:DNA binding"/>
    <property type="evidence" value="ECO:0007669"/>
    <property type="project" value="UniProtKB-KW"/>
</dbReference>
<keyword evidence="3" id="KW-0238">DNA-binding</keyword>